<dbReference type="RefSeq" id="WP_192010778.1">
    <property type="nucleotide sequence ID" value="NZ_JACYTQ010000004.1"/>
</dbReference>
<gene>
    <name evidence="2" type="ORF">IFO69_14150</name>
</gene>
<keyword evidence="1" id="KW-0732">Signal</keyword>
<evidence type="ECO:0000313" key="2">
    <source>
        <dbReference type="EMBL" id="MBD8489896.1"/>
    </source>
</evidence>
<evidence type="ECO:0000313" key="3">
    <source>
        <dbReference type="Proteomes" id="UP000647133"/>
    </source>
</evidence>
<reference evidence="2 3" key="1">
    <citation type="submission" date="2020-09" db="EMBL/GenBank/DDBJ databases">
        <title>Echinicola sp. CAU 1574 isolated from sand of Sido Beach.</title>
        <authorList>
            <person name="Kim W."/>
        </authorList>
    </citation>
    <scope>NUCLEOTIDE SEQUENCE [LARGE SCALE GENOMIC DNA]</scope>
    <source>
        <strain evidence="2 3">CAU 1574</strain>
    </source>
</reference>
<organism evidence="2 3">
    <name type="scientific">Echinicola arenosa</name>
    <dbReference type="NCBI Taxonomy" id="2774144"/>
    <lineage>
        <taxon>Bacteria</taxon>
        <taxon>Pseudomonadati</taxon>
        <taxon>Bacteroidota</taxon>
        <taxon>Cytophagia</taxon>
        <taxon>Cytophagales</taxon>
        <taxon>Cyclobacteriaceae</taxon>
        <taxon>Echinicola</taxon>
    </lineage>
</organism>
<sequence length="241" mass="26817">MKKAVIALAGMLMLGNFDAKAIDPVKENSESFVQEASVKEVVDKYIKASGGLDKIKGIKNMELVMETEIQGMKLIIKSVTDQENSRLLNLTEMNGNQVAKTVIKDNKGMMISMGQEKELTEDQLNSMRSQTFVFPELFYEELGYTVTYGGLQEVEGVSAHKLILKDANGMQTNDFYDAESGLKIMTESDVAGKINFKDYKEMDGITVPTKMIISNAMMPMPMEATVTSIVFNQELDDSLFE</sequence>
<dbReference type="Proteomes" id="UP000647133">
    <property type="component" value="Unassembled WGS sequence"/>
</dbReference>
<dbReference type="Gene3D" id="2.50.20.10">
    <property type="entry name" value="Lipoprotein localisation LolA/LolB/LppX"/>
    <property type="match status" value="1"/>
</dbReference>
<accession>A0ABR9AM67</accession>
<keyword evidence="3" id="KW-1185">Reference proteome</keyword>
<dbReference type="EMBL" id="JACYTQ010000004">
    <property type="protein sequence ID" value="MBD8489896.1"/>
    <property type="molecule type" value="Genomic_DNA"/>
</dbReference>
<feature type="chain" id="PRO_5046702205" evidence="1">
    <location>
        <begin position="22"/>
        <end position="241"/>
    </location>
</feature>
<protein>
    <submittedName>
        <fullName evidence="2">Peptidase, M16 family protein</fullName>
    </submittedName>
</protein>
<feature type="signal peptide" evidence="1">
    <location>
        <begin position="1"/>
        <end position="21"/>
    </location>
</feature>
<name>A0ABR9AM67_9BACT</name>
<comment type="caution">
    <text evidence="2">The sequence shown here is derived from an EMBL/GenBank/DDBJ whole genome shotgun (WGS) entry which is preliminary data.</text>
</comment>
<proteinExistence type="predicted"/>
<evidence type="ECO:0000256" key="1">
    <source>
        <dbReference type="SAM" id="SignalP"/>
    </source>
</evidence>